<evidence type="ECO:0000313" key="2">
    <source>
        <dbReference type="EMBL" id="KAK3901525.1"/>
    </source>
</evidence>
<gene>
    <name evidence="2" type="ORF">C8A05DRAFT_34797</name>
</gene>
<feature type="compositionally biased region" description="Gly residues" evidence="1">
    <location>
        <begin position="167"/>
        <end position="178"/>
    </location>
</feature>
<evidence type="ECO:0000313" key="3">
    <source>
        <dbReference type="Proteomes" id="UP001303889"/>
    </source>
</evidence>
<feature type="compositionally biased region" description="Low complexity" evidence="1">
    <location>
        <begin position="15"/>
        <end position="32"/>
    </location>
</feature>
<organism evidence="2 3">
    <name type="scientific">Staphylotrichum tortipilum</name>
    <dbReference type="NCBI Taxonomy" id="2831512"/>
    <lineage>
        <taxon>Eukaryota</taxon>
        <taxon>Fungi</taxon>
        <taxon>Dikarya</taxon>
        <taxon>Ascomycota</taxon>
        <taxon>Pezizomycotina</taxon>
        <taxon>Sordariomycetes</taxon>
        <taxon>Sordariomycetidae</taxon>
        <taxon>Sordariales</taxon>
        <taxon>Chaetomiaceae</taxon>
        <taxon>Staphylotrichum</taxon>
    </lineage>
</organism>
<feature type="compositionally biased region" description="Basic residues" evidence="1">
    <location>
        <begin position="1"/>
        <end position="13"/>
    </location>
</feature>
<feature type="region of interest" description="Disordered" evidence="1">
    <location>
        <begin position="1"/>
        <end position="89"/>
    </location>
</feature>
<dbReference type="EMBL" id="MU855573">
    <property type="protein sequence ID" value="KAK3901525.1"/>
    <property type="molecule type" value="Genomic_DNA"/>
</dbReference>
<accession>A0AAN6MIJ2</accession>
<feature type="region of interest" description="Disordered" evidence="1">
    <location>
        <begin position="165"/>
        <end position="228"/>
    </location>
</feature>
<keyword evidence="3" id="KW-1185">Reference proteome</keyword>
<reference evidence="2" key="2">
    <citation type="submission" date="2023-05" db="EMBL/GenBank/DDBJ databases">
        <authorList>
            <consortium name="Lawrence Berkeley National Laboratory"/>
            <person name="Steindorff A."/>
            <person name="Hensen N."/>
            <person name="Bonometti L."/>
            <person name="Westerberg I."/>
            <person name="Brannstrom I.O."/>
            <person name="Guillou S."/>
            <person name="Cros-Aarteil S."/>
            <person name="Calhoun S."/>
            <person name="Haridas S."/>
            <person name="Kuo A."/>
            <person name="Mondo S."/>
            <person name="Pangilinan J."/>
            <person name="Riley R."/>
            <person name="Labutti K."/>
            <person name="Andreopoulos B."/>
            <person name="Lipzen A."/>
            <person name="Chen C."/>
            <person name="Yanf M."/>
            <person name="Daum C."/>
            <person name="Ng V."/>
            <person name="Clum A."/>
            <person name="Ohm R."/>
            <person name="Martin F."/>
            <person name="Silar P."/>
            <person name="Natvig D."/>
            <person name="Lalanne C."/>
            <person name="Gautier V."/>
            <person name="Ament-Velasquez S.L."/>
            <person name="Kruys A."/>
            <person name="Hutchinson M.I."/>
            <person name="Powell A.J."/>
            <person name="Barry K."/>
            <person name="Miller A.N."/>
            <person name="Grigoriev I.V."/>
            <person name="Debuchy R."/>
            <person name="Gladieux P."/>
            <person name="Thoren M.H."/>
            <person name="Johannesson H."/>
        </authorList>
    </citation>
    <scope>NUCLEOTIDE SEQUENCE</scope>
    <source>
        <strain evidence="2">CBS 103.79</strain>
    </source>
</reference>
<sequence length="296" mass="29945">MAHLNKTKFRPHHPAAPQAHASSPSGSHASLPGIAVSGGGHHLAGPTTSTAATNPPGAPTTTTTTTGGLNLIRPGPLPLIPSLRSRESTRLTDRTDALWAEMQATLEAVELSAGGGTDPGPGTNVSSTARVFSPDHERKLDELRAAQIALAQAWARSEADEAIETTGLGGGTGEGAGSSEGATDAAAAGGGGAAGGKSTVGTVSGRPESSGFGVGAGHERGAGAGARRVEEETEVDILLARKRREANDRYFQRVNQGVLDVVAKLEEVAIAMRAVEQESKELWGDGTESVAGSGKS</sequence>
<evidence type="ECO:0000256" key="1">
    <source>
        <dbReference type="SAM" id="MobiDB-lite"/>
    </source>
</evidence>
<dbReference type="Pfam" id="PF17242">
    <property type="entry name" value="DUF5315"/>
    <property type="match status" value="1"/>
</dbReference>
<comment type="caution">
    <text evidence="2">The sequence shown here is derived from an EMBL/GenBank/DDBJ whole genome shotgun (WGS) entry which is preliminary data.</text>
</comment>
<reference evidence="2" key="1">
    <citation type="journal article" date="2023" name="Mol. Phylogenet. Evol.">
        <title>Genome-scale phylogeny and comparative genomics of the fungal order Sordariales.</title>
        <authorList>
            <person name="Hensen N."/>
            <person name="Bonometti L."/>
            <person name="Westerberg I."/>
            <person name="Brannstrom I.O."/>
            <person name="Guillou S."/>
            <person name="Cros-Aarteil S."/>
            <person name="Calhoun S."/>
            <person name="Haridas S."/>
            <person name="Kuo A."/>
            <person name="Mondo S."/>
            <person name="Pangilinan J."/>
            <person name="Riley R."/>
            <person name="LaButti K."/>
            <person name="Andreopoulos B."/>
            <person name="Lipzen A."/>
            <person name="Chen C."/>
            <person name="Yan M."/>
            <person name="Daum C."/>
            <person name="Ng V."/>
            <person name="Clum A."/>
            <person name="Steindorff A."/>
            <person name="Ohm R.A."/>
            <person name="Martin F."/>
            <person name="Silar P."/>
            <person name="Natvig D.O."/>
            <person name="Lalanne C."/>
            <person name="Gautier V."/>
            <person name="Ament-Velasquez S.L."/>
            <person name="Kruys A."/>
            <person name="Hutchinson M.I."/>
            <person name="Powell A.J."/>
            <person name="Barry K."/>
            <person name="Miller A.N."/>
            <person name="Grigoriev I.V."/>
            <person name="Debuchy R."/>
            <person name="Gladieux P."/>
            <person name="Hiltunen Thoren M."/>
            <person name="Johannesson H."/>
        </authorList>
    </citation>
    <scope>NUCLEOTIDE SEQUENCE</scope>
    <source>
        <strain evidence="2">CBS 103.79</strain>
    </source>
</reference>
<dbReference type="AlphaFoldDB" id="A0AAN6MIJ2"/>
<proteinExistence type="predicted"/>
<feature type="compositionally biased region" description="Low complexity" evidence="1">
    <location>
        <begin position="44"/>
        <end position="68"/>
    </location>
</feature>
<dbReference type="Proteomes" id="UP001303889">
    <property type="component" value="Unassembled WGS sequence"/>
</dbReference>
<protein>
    <submittedName>
        <fullName evidence="2">Uncharacterized protein</fullName>
    </submittedName>
</protein>
<name>A0AAN6MIJ2_9PEZI</name>